<proteinExistence type="predicted"/>
<keyword evidence="2" id="KW-0472">Membrane</keyword>
<evidence type="ECO:0000313" key="4">
    <source>
        <dbReference type="Proteomes" id="UP000541033"/>
    </source>
</evidence>
<accession>A0A7X5QYF2</accession>
<keyword evidence="2" id="KW-1133">Transmembrane helix</keyword>
<keyword evidence="4" id="KW-1185">Reference proteome</keyword>
<keyword evidence="2" id="KW-0812">Transmembrane</keyword>
<comment type="caution">
    <text evidence="3">The sequence shown here is derived from an EMBL/GenBank/DDBJ whole genome shotgun (WGS) entry which is preliminary data.</text>
</comment>
<dbReference type="RefSeq" id="WP_167146270.1">
    <property type="nucleotide sequence ID" value="NZ_JAAMOX010000001.1"/>
</dbReference>
<sequence length="173" mass="19494">MDLDALLSSRLIGGRHAAYIVDKDLLHHPRTRRAWRAILILIAAESVVGVAALVYAFLNRDNPELVTPMVWFRGIVVLAMTLTLLAFAAVGMRGYYWAYSRLRLFSQIFPIVTLIIAAIPSLYPLWMVIEQIVFSVLMIGISDYLRSDHMRDVFPRPPKQPATDPIRTAGDST</sequence>
<organism evidence="3 4">
    <name type="scientific">Lysinibacter cavernae</name>
    <dbReference type="NCBI Taxonomy" id="1640652"/>
    <lineage>
        <taxon>Bacteria</taxon>
        <taxon>Bacillati</taxon>
        <taxon>Actinomycetota</taxon>
        <taxon>Actinomycetes</taxon>
        <taxon>Micrococcales</taxon>
        <taxon>Microbacteriaceae</taxon>
        <taxon>Lysinibacter</taxon>
    </lineage>
</organism>
<feature type="region of interest" description="Disordered" evidence="1">
    <location>
        <begin position="154"/>
        <end position="173"/>
    </location>
</feature>
<evidence type="ECO:0000256" key="1">
    <source>
        <dbReference type="SAM" id="MobiDB-lite"/>
    </source>
</evidence>
<dbReference type="AlphaFoldDB" id="A0A7X5QYF2"/>
<dbReference type="EMBL" id="JAAMOX010000001">
    <property type="protein sequence ID" value="NIH52145.1"/>
    <property type="molecule type" value="Genomic_DNA"/>
</dbReference>
<evidence type="ECO:0000313" key="3">
    <source>
        <dbReference type="EMBL" id="NIH52145.1"/>
    </source>
</evidence>
<reference evidence="3 4" key="1">
    <citation type="submission" date="2020-02" db="EMBL/GenBank/DDBJ databases">
        <title>Sequencing the genomes of 1000 actinobacteria strains.</title>
        <authorList>
            <person name="Klenk H.-P."/>
        </authorList>
    </citation>
    <scope>NUCLEOTIDE SEQUENCE [LARGE SCALE GENOMIC DNA]</scope>
    <source>
        <strain evidence="3 4">DSM 27960</strain>
    </source>
</reference>
<feature type="transmembrane region" description="Helical" evidence="2">
    <location>
        <begin position="70"/>
        <end position="90"/>
    </location>
</feature>
<name>A0A7X5QYF2_9MICO</name>
<protein>
    <submittedName>
        <fullName evidence="3">Uncharacterized protein</fullName>
    </submittedName>
</protein>
<gene>
    <name evidence="3" type="ORF">FHX76_000013</name>
</gene>
<feature type="transmembrane region" description="Helical" evidence="2">
    <location>
        <begin position="37"/>
        <end position="58"/>
    </location>
</feature>
<evidence type="ECO:0000256" key="2">
    <source>
        <dbReference type="SAM" id="Phobius"/>
    </source>
</evidence>
<feature type="transmembrane region" description="Helical" evidence="2">
    <location>
        <begin position="102"/>
        <end position="119"/>
    </location>
</feature>
<dbReference type="Proteomes" id="UP000541033">
    <property type="component" value="Unassembled WGS sequence"/>
</dbReference>